<dbReference type="Pfam" id="PF11518">
    <property type="entry name" value="DUF3221"/>
    <property type="match status" value="1"/>
</dbReference>
<name>A0A2R5F1P5_9BACL</name>
<feature type="region of interest" description="Disordered" evidence="1">
    <location>
        <begin position="23"/>
        <end position="51"/>
    </location>
</feature>
<dbReference type="RefSeq" id="WP_108994711.1">
    <property type="nucleotide sequence ID" value="NZ_BDQX01000291.1"/>
</dbReference>
<protein>
    <recommendedName>
        <fullName evidence="4">DUF3221 domain-containing protein</fullName>
    </recommendedName>
</protein>
<proteinExistence type="predicted"/>
<dbReference type="AlphaFoldDB" id="A0A2R5F1P5"/>
<evidence type="ECO:0000313" key="2">
    <source>
        <dbReference type="EMBL" id="GBG10153.1"/>
    </source>
</evidence>
<evidence type="ECO:0000313" key="3">
    <source>
        <dbReference type="Proteomes" id="UP000245202"/>
    </source>
</evidence>
<reference evidence="2 3" key="1">
    <citation type="submission" date="2017-08" db="EMBL/GenBank/DDBJ databases">
        <title>Substantial Increase in Enzyme Production by Combined Drug-Resistance Mutations in Paenibacillus agaridevorans.</title>
        <authorList>
            <person name="Tanaka Y."/>
            <person name="Funane K."/>
            <person name="Hosaka T."/>
            <person name="Shiwa Y."/>
            <person name="Fujita N."/>
            <person name="Miyazaki T."/>
            <person name="Yoshikawa H."/>
            <person name="Murakami K."/>
            <person name="Kasahara K."/>
            <person name="Inaoka T."/>
            <person name="Hiraga Y."/>
            <person name="Ochi K."/>
        </authorList>
    </citation>
    <scope>NUCLEOTIDE SEQUENCE [LARGE SCALE GENOMIC DNA]</scope>
    <source>
        <strain evidence="2 3">T-3040</strain>
    </source>
</reference>
<gene>
    <name evidence="2" type="ORF">PAT3040_04871</name>
</gene>
<dbReference type="EMBL" id="BDQX01000291">
    <property type="protein sequence ID" value="GBG10153.1"/>
    <property type="molecule type" value="Genomic_DNA"/>
</dbReference>
<dbReference type="Proteomes" id="UP000245202">
    <property type="component" value="Unassembled WGS sequence"/>
</dbReference>
<dbReference type="PROSITE" id="PS51257">
    <property type="entry name" value="PROKAR_LIPOPROTEIN"/>
    <property type="match status" value="1"/>
</dbReference>
<evidence type="ECO:0000256" key="1">
    <source>
        <dbReference type="SAM" id="MobiDB-lite"/>
    </source>
</evidence>
<keyword evidence="3" id="KW-1185">Reference proteome</keyword>
<dbReference type="InterPro" id="IPR021598">
    <property type="entry name" value="DUF3221"/>
</dbReference>
<comment type="caution">
    <text evidence="2">The sequence shown here is derived from an EMBL/GenBank/DDBJ whole genome shotgun (WGS) entry which is preliminary data.</text>
</comment>
<organism evidence="2 3">
    <name type="scientific">Paenibacillus agaridevorans</name>
    <dbReference type="NCBI Taxonomy" id="171404"/>
    <lineage>
        <taxon>Bacteria</taxon>
        <taxon>Bacillati</taxon>
        <taxon>Bacillota</taxon>
        <taxon>Bacilli</taxon>
        <taxon>Bacillales</taxon>
        <taxon>Paenibacillaceae</taxon>
        <taxon>Paenibacillus</taxon>
    </lineage>
</organism>
<accession>A0A2R5F1P5</accession>
<sequence>MIKLGVTVLAGALFLTGCSDETGAGNVQDQPQEEQHQEQRATETAPSNEEWDYKQGRVVAIDVPKLLVVQSADITDLELAPTKEALEELLDVVKPDAVWVTVSDESLLEGIEVGDEVNVEIAGELTNTYPAEGTATDVREVIEVS</sequence>
<evidence type="ECO:0008006" key="4">
    <source>
        <dbReference type="Google" id="ProtNLM"/>
    </source>
</evidence>